<proteinExistence type="predicted"/>
<dbReference type="EMBL" id="JBHSWW010000095">
    <property type="protein sequence ID" value="MFC6753423.1"/>
    <property type="molecule type" value="Genomic_DNA"/>
</dbReference>
<dbReference type="PROSITE" id="PS51257">
    <property type="entry name" value="PROKAR_LIPOPROTEIN"/>
    <property type="match status" value="1"/>
</dbReference>
<accession>A0ABD5SDK8</accession>
<evidence type="ECO:0000313" key="2">
    <source>
        <dbReference type="Proteomes" id="UP001596442"/>
    </source>
</evidence>
<reference evidence="1 2" key="1">
    <citation type="journal article" date="2019" name="Int. J. Syst. Evol. Microbiol.">
        <title>The Global Catalogue of Microorganisms (GCM) 10K type strain sequencing project: providing services to taxonomists for standard genome sequencing and annotation.</title>
        <authorList>
            <consortium name="The Broad Institute Genomics Platform"/>
            <consortium name="The Broad Institute Genome Sequencing Center for Infectious Disease"/>
            <person name="Wu L."/>
            <person name="Ma J."/>
        </authorList>
    </citation>
    <scope>NUCLEOTIDE SEQUENCE [LARGE SCALE GENOMIC DNA]</scope>
    <source>
        <strain evidence="1 2">CGMCC 1.3239</strain>
    </source>
</reference>
<sequence>MDRRQFITGVATVSAVALAGCGDSEGGGRELSDRTAEDAVEQYYTAANDDDVESANEVIHPESEAHPIEEADLEDFDATLIEVNQLSTREFVEWEQGGELSEEEIEQEVERQEEVLNDVIEFFDADDAALVLVTEEVDGEEIETTVRTVQDDGDWYLYN</sequence>
<evidence type="ECO:0000313" key="1">
    <source>
        <dbReference type="EMBL" id="MFC6753423.1"/>
    </source>
</evidence>
<protein>
    <submittedName>
        <fullName evidence="1">Uncharacterized protein</fullName>
    </submittedName>
</protein>
<comment type="caution">
    <text evidence="1">The sequence shown here is derived from an EMBL/GenBank/DDBJ whole genome shotgun (WGS) entry which is preliminary data.</text>
</comment>
<dbReference type="AlphaFoldDB" id="A0ABD5SDK8"/>
<dbReference type="Proteomes" id="UP001596442">
    <property type="component" value="Unassembled WGS sequence"/>
</dbReference>
<gene>
    <name evidence="1" type="ORF">ACFQEU_08090</name>
</gene>
<dbReference type="RefSeq" id="WP_379781015.1">
    <property type="nucleotide sequence ID" value="NZ_JBHSWW010000095.1"/>
</dbReference>
<name>A0ABD5SDK8_9EURY</name>
<keyword evidence="2" id="KW-1185">Reference proteome</keyword>
<organism evidence="1 2">
    <name type="scientific">Halorubrum tibetense</name>
    <dbReference type="NCBI Taxonomy" id="175631"/>
    <lineage>
        <taxon>Archaea</taxon>
        <taxon>Methanobacteriati</taxon>
        <taxon>Methanobacteriota</taxon>
        <taxon>Stenosarchaea group</taxon>
        <taxon>Halobacteria</taxon>
        <taxon>Halobacteriales</taxon>
        <taxon>Haloferacaceae</taxon>
        <taxon>Halorubrum</taxon>
    </lineage>
</organism>